<dbReference type="Pfam" id="PF00534">
    <property type="entry name" value="Glycos_transf_1"/>
    <property type="match status" value="1"/>
</dbReference>
<dbReference type="SUPFAM" id="SSF53756">
    <property type="entry name" value="UDP-Glycosyltransferase/glycogen phosphorylase"/>
    <property type="match status" value="1"/>
</dbReference>
<dbReference type="Gene3D" id="3.40.50.2000">
    <property type="entry name" value="Glycogen Phosphorylase B"/>
    <property type="match status" value="1"/>
</dbReference>
<dbReference type="PANTHER" id="PTHR46401:SF8">
    <property type="entry name" value="BLL6006 PROTEIN"/>
    <property type="match status" value="1"/>
</dbReference>
<dbReference type="CDD" id="cd03809">
    <property type="entry name" value="GT4_MtfB-like"/>
    <property type="match status" value="1"/>
</dbReference>
<evidence type="ECO:0000313" key="3">
    <source>
        <dbReference type="Proteomes" id="UP000568106"/>
    </source>
</evidence>
<evidence type="ECO:0000313" key="2">
    <source>
        <dbReference type="EMBL" id="MBB5317224.1"/>
    </source>
</evidence>
<feature type="domain" description="Glycosyl transferase family 1" evidence="1">
    <location>
        <begin position="203"/>
        <end position="345"/>
    </location>
</feature>
<proteinExistence type="predicted"/>
<name>A0A7W8IHF3_9BACT</name>
<reference evidence="2" key="1">
    <citation type="submission" date="2020-08" db="EMBL/GenBank/DDBJ databases">
        <title>Genomic Encyclopedia of Type Strains, Phase IV (KMG-V): Genome sequencing to study the core and pangenomes of soil and plant-associated prokaryotes.</title>
        <authorList>
            <person name="Whitman W."/>
        </authorList>
    </citation>
    <scope>NUCLEOTIDE SEQUENCE [LARGE SCALE GENOMIC DNA]</scope>
    <source>
        <strain evidence="2">M8UP27</strain>
    </source>
</reference>
<gene>
    <name evidence="2" type="ORF">HDF09_001893</name>
</gene>
<dbReference type="GO" id="GO:0016757">
    <property type="term" value="F:glycosyltransferase activity"/>
    <property type="evidence" value="ECO:0007669"/>
    <property type="project" value="InterPro"/>
</dbReference>
<keyword evidence="3" id="KW-1185">Reference proteome</keyword>
<dbReference type="InterPro" id="IPR001296">
    <property type="entry name" value="Glyco_trans_1"/>
</dbReference>
<comment type="caution">
    <text evidence="2">The sequence shown here is derived from an EMBL/GenBank/DDBJ whole genome shotgun (WGS) entry which is preliminary data.</text>
</comment>
<dbReference type="Proteomes" id="UP000568106">
    <property type="component" value="Unassembled WGS sequence"/>
</dbReference>
<evidence type="ECO:0000259" key="1">
    <source>
        <dbReference type="Pfam" id="PF00534"/>
    </source>
</evidence>
<accession>A0A7W8IHF3</accession>
<protein>
    <submittedName>
        <fullName evidence="2">Glycosyltransferase involved in cell wall biosynthesis</fullName>
    </submittedName>
</protein>
<dbReference type="PANTHER" id="PTHR46401">
    <property type="entry name" value="GLYCOSYLTRANSFERASE WBBK-RELATED"/>
    <property type="match status" value="1"/>
</dbReference>
<sequence length="389" mass="44114">MSEKIRIGFVLPPGHWLGGKNYLRNLFAAIQAVPDHTITPVIFTGEHHEDLSDFHDIEVVTSSMFDHKTAARFARRVLIKTASQDIPLWRLLKKHHISVLSHSFQTGQSKTIKTVGWIPDLQHIHLPKFFTPEERTRRDRDFMSACEHCDAVVVSSKCAAGDLISFAPQYAHKVRLLRFVATPVPLANAASLEDLRQIYNFAEPFFLLPNQFWAHKNHRVVISALHQLKLQDKKFLVLATGSSSDYRNPAFFPSLMQYAEQCDVLDRFRVLGQIPFHHLAGLMQHATAFINPSLFEGWSTSVEEAKSMGKQVLLSDIPVHREQAPERGIFFSPENPDELAAAMIAANDGFDIHQDADMQTRAMARFPARQREFGEAYQTIVNKLVPSTK</sequence>
<organism evidence="2 3">
    <name type="scientific">Tunturiibacter empetritectus</name>
    <dbReference type="NCBI Taxonomy" id="3069691"/>
    <lineage>
        <taxon>Bacteria</taxon>
        <taxon>Pseudomonadati</taxon>
        <taxon>Acidobacteriota</taxon>
        <taxon>Terriglobia</taxon>
        <taxon>Terriglobales</taxon>
        <taxon>Acidobacteriaceae</taxon>
        <taxon>Tunturiibacter</taxon>
    </lineage>
</organism>
<dbReference type="EMBL" id="JACHDY010000002">
    <property type="protein sequence ID" value="MBB5317224.1"/>
    <property type="molecule type" value="Genomic_DNA"/>
</dbReference>
<dbReference type="AlphaFoldDB" id="A0A7W8IHF3"/>